<reference evidence="4" key="1">
    <citation type="submission" date="2017-05" db="EMBL/GenBank/DDBJ databases">
        <authorList>
            <person name="Sharma S."/>
            <person name="Sidhu C."/>
            <person name="Pinnaka A.K."/>
        </authorList>
    </citation>
    <scope>NUCLEOTIDE SEQUENCE [LARGE SCALE GENOMIC DNA]</scope>
    <source>
        <strain evidence="4">AK93</strain>
    </source>
</reference>
<dbReference type="RefSeq" id="WP_116303418.1">
    <property type="nucleotide sequence ID" value="NZ_NFZV01000021.1"/>
</dbReference>
<dbReference type="SUPFAM" id="SSF52172">
    <property type="entry name" value="CheY-like"/>
    <property type="match status" value="1"/>
</dbReference>
<gene>
    <name evidence="3" type="ORF">CAL65_17535</name>
</gene>
<dbReference type="EMBL" id="NFZW01000021">
    <property type="protein sequence ID" value="RFA33457.1"/>
    <property type="molecule type" value="Genomic_DNA"/>
</dbReference>
<proteinExistence type="predicted"/>
<dbReference type="PANTHER" id="PTHR44520">
    <property type="entry name" value="RESPONSE REGULATOR RCP1-RELATED"/>
    <property type="match status" value="1"/>
</dbReference>
<feature type="modified residue" description="4-aspartylphosphate" evidence="1">
    <location>
        <position position="61"/>
    </location>
</feature>
<dbReference type="Pfam" id="PF00072">
    <property type="entry name" value="Response_reg"/>
    <property type="match status" value="1"/>
</dbReference>
<dbReference type="InterPro" id="IPR052893">
    <property type="entry name" value="TCS_response_regulator"/>
</dbReference>
<comment type="caution">
    <text evidence="3">The sequence shown here is derived from an EMBL/GenBank/DDBJ whole genome shotgun (WGS) entry which is preliminary data.</text>
</comment>
<accession>A0A3E0WN29</accession>
<evidence type="ECO:0000259" key="2">
    <source>
        <dbReference type="PROSITE" id="PS50110"/>
    </source>
</evidence>
<evidence type="ECO:0000256" key="1">
    <source>
        <dbReference type="PROSITE-ProRule" id="PRU00169"/>
    </source>
</evidence>
<sequence>MKRSDCPILLVEDDQVDAMTVRRALKEVGVKNPLVHFDNGEEALGFLSDSANDRPCIILLDLNMPVMNGIEFLQRIKEQPLLKRIPVVVLTTSREEQDKCRSFDFSIAGYMVKPVDYRQFVEIMRVIDAYWSLSASPPV</sequence>
<dbReference type="AlphaFoldDB" id="A0A3E0WN29"/>
<feature type="domain" description="Response regulatory" evidence="2">
    <location>
        <begin position="7"/>
        <end position="128"/>
    </location>
</feature>
<dbReference type="OrthoDB" id="9793549at2"/>
<protein>
    <submittedName>
        <fullName evidence="3">Two-component system response regulator</fullName>
    </submittedName>
</protein>
<dbReference type="InterPro" id="IPR001789">
    <property type="entry name" value="Sig_transdc_resp-reg_receiver"/>
</dbReference>
<organism evidence="3 4">
    <name type="scientific">Alkalilimnicola ehrlichii</name>
    <dbReference type="NCBI Taxonomy" id="351052"/>
    <lineage>
        <taxon>Bacteria</taxon>
        <taxon>Pseudomonadati</taxon>
        <taxon>Pseudomonadota</taxon>
        <taxon>Gammaproteobacteria</taxon>
        <taxon>Chromatiales</taxon>
        <taxon>Ectothiorhodospiraceae</taxon>
        <taxon>Alkalilimnicola</taxon>
    </lineage>
</organism>
<dbReference type="Proteomes" id="UP000256763">
    <property type="component" value="Unassembled WGS sequence"/>
</dbReference>
<evidence type="ECO:0000313" key="4">
    <source>
        <dbReference type="Proteomes" id="UP000256763"/>
    </source>
</evidence>
<dbReference type="InterPro" id="IPR011006">
    <property type="entry name" value="CheY-like_superfamily"/>
</dbReference>
<dbReference type="GO" id="GO:0000160">
    <property type="term" value="P:phosphorelay signal transduction system"/>
    <property type="evidence" value="ECO:0007669"/>
    <property type="project" value="InterPro"/>
</dbReference>
<evidence type="ECO:0000313" key="3">
    <source>
        <dbReference type="EMBL" id="RFA33457.1"/>
    </source>
</evidence>
<keyword evidence="4" id="KW-1185">Reference proteome</keyword>
<dbReference type="SMART" id="SM00448">
    <property type="entry name" value="REC"/>
    <property type="match status" value="1"/>
</dbReference>
<dbReference type="PROSITE" id="PS50110">
    <property type="entry name" value="RESPONSE_REGULATORY"/>
    <property type="match status" value="1"/>
</dbReference>
<dbReference type="CDD" id="cd17557">
    <property type="entry name" value="REC_Rcp-like"/>
    <property type="match status" value="1"/>
</dbReference>
<dbReference type="Gene3D" id="3.40.50.2300">
    <property type="match status" value="1"/>
</dbReference>
<dbReference type="PANTHER" id="PTHR44520:SF2">
    <property type="entry name" value="RESPONSE REGULATOR RCP1"/>
    <property type="match status" value="1"/>
</dbReference>
<name>A0A3E0WN29_9GAMM</name>
<keyword evidence="1" id="KW-0597">Phosphoprotein</keyword>